<dbReference type="Proteomes" id="UP000075243">
    <property type="component" value="Unassembled WGS sequence"/>
</dbReference>
<dbReference type="PANTHER" id="PTHR33116:SF70">
    <property type="entry name" value="NON-LTR RETROELEMENT REVERSE TRANSCRIPTASE-LIKE PROTEIN"/>
    <property type="match status" value="1"/>
</dbReference>
<dbReference type="PANTHER" id="PTHR33116">
    <property type="entry name" value="REVERSE TRANSCRIPTASE ZINC-BINDING DOMAIN-CONTAINING PROTEIN-RELATED-RELATED"/>
    <property type="match status" value="1"/>
</dbReference>
<gene>
    <name evidence="1" type="ORF">KK1_048802</name>
</gene>
<reference evidence="1" key="1">
    <citation type="journal article" date="2012" name="Nat. Biotechnol.">
        <title>Draft genome sequence of pigeonpea (Cajanus cajan), an orphan legume crop of resource-poor farmers.</title>
        <authorList>
            <person name="Varshney R.K."/>
            <person name="Chen W."/>
            <person name="Li Y."/>
            <person name="Bharti A.K."/>
            <person name="Saxena R.K."/>
            <person name="Schlueter J.A."/>
            <person name="Donoghue M.T."/>
            <person name="Azam S."/>
            <person name="Fan G."/>
            <person name="Whaley A.M."/>
            <person name="Farmer A.D."/>
            <person name="Sheridan J."/>
            <person name="Iwata A."/>
            <person name="Tuteja R."/>
            <person name="Penmetsa R.V."/>
            <person name="Wu W."/>
            <person name="Upadhyaya H.D."/>
            <person name="Yang S.P."/>
            <person name="Shah T."/>
            <person name="Saxena K.B."/>
            <person name="Michael T."/>
            <person name="McCombie W.R."/>
            <person name="Yang B."/>
            <person name="Zhang G."/>
            <person name="Yang H."/>
            <person name="Wang J."/>
            <person name="Spillane C."/>
            <person name="Cook D.R."/>
            <person name="May G.D."/>
            <person name="Xu X."/>
            <person name="Jackson S.A."/>
        </authorList>
    </citation>
    <scope>NUCLEOTIDE SEQUENCE [LARGE SCALE GENOMIC DNA]</scope>
</reference>
<keyword evidence="2" id="KW-1185">Reference proteome</keyword>
<sequence length="161" mass="18469">MKKKLSQFCAASRLKINTQKSKFICSKGIRSDKKTTLANTLGINSSISLGKYLGHNLITWRVLSSWDFKHVVNKARNKMASWKRKLLNHAGRSCLTKFILTTTPIYSMQAYQLPQAICEKLNQAAYSFLWSSTYNSRGWSLDHWDQVIKPKMHRGLGERDA</sequence>
<comment type="caution">
    <text evidence="1">The sequence shown here is derived from an EMBL/GenBank/DDBJ whole genome shotgun (WGS) entry which is preliminary data.</text>
</comment>
<dbReference type="Gramene" id="C.cajan_47042.t">
    <property type="protein sequence ID" value="C.cajan_47042.t.cds1"/>
    <property type="gene ID" value="C.cajan_47042"/>
</dbReference>
<protein>
    <submittedName>
        <fullName evidence="1">Ribonuclease H protein At1g65750 family</fullName>
    </submittedName>
</protein>
<proteinExistence type="predicted"/>
<dbReference type="AlphaFoldDB" id="A0A151UEQ3"/>
<accession>A0A151UEQ3</accession>
<organism evidence="1 2">
    <name type="scientific">Cajanus cajan</name>
    <name type="common">Pigeon pea</name>
    <name type="synonym">Cajanus indicus</name>
    <dbReference type="NCBI Taxonomy" id="3821"/>
    <lineage>
        <taxon>Eukaryota</taxon>
        <taxon>Viridiplantae</taxon>
        <taxon>Streptophyta</taxon>
        <taxon>Embryophyta</taxon>
        <taxon>Tracheophyta</taxon>
        <taxon>Spermatophyta</taxon>
        <taxon>Magnoliopsida</taxon>
        <taxon>eudicotyledons</taxon>
        <taxon>Gunneridae</taxon>
        <taxon>Pentapetalae</taxon>
        <taxon>rosids</taxon>
        <taxon>fabids</taxon>
        <taxon>Fabales</taxon>
        <taxon>Fabaceae</taxon>
        <taxon>Papilionoideae</taxon>
        <taxon>50 kb inversion clade</taxon>
        <taxon>NPAAA clade</taxon>
        <taxon>indigoferoid/millettioid clade</taxon>
        <taxon>Phaseoleae</taxon>
        <taxon>Cajanus</taxon>
    </lineage>
</organism>
<dbReference type="EMBL" id="AGCT01032431">
    <property type="protein sequence ID" value="KYP77749.1"/>
    <property type="molecule type" value="Genomic_DNA"/>
</dbReference>
<evidence type="ECO:0000313" key="2">
    <source>
        <dbReference type="Proteomes" id="UP000075243"/>
    </source>
</evidence>
<evidence type="ECO:0000313" key="1">
    <source>
        <dbReference type="EMBL" id="KYP77749.1"/>
    </source>
</evidence>
<name>A0A151UEQ3_CAJCA</name>